<sequence length="312" mass="34122">MGIALSFYREVFPPEPTYSVNDIPELAGKVFIVTGGNSGVGKETVKALLQHNAVVFVAARSQTKAEEAIKDLKAITGKEAHFLQLDLSDLQSVKEAARRFIETGNQLHVLINNAGVMMPPLDQITKDGYDLQFGTNVLGHFYFTKLLLPTLLSTAKKSGPTRIVTVASTGVLMSGGLNFDTFKEGPARKKLGNQALYLQSKFGNIVVAQELARRYGDQGIVTTSLNPGSLDSDLYRHVTSPIQKAIAKIIAHPVAFGALTSLYVATHPDGVNFNGKFFIPWARPAQMRPEPLDPQLGKELWAWLEEQVAKFE</sequence>
<evidence type="ECO:0000313" key="5">
    <source>
        <dbReference type="Proteomes" id="UP000807353"/>
    </source>
</evidence>
<keyword evidence="3" id="KW-0560">Oxidoreductase</keyword>
<evidence type="ECO:0000313" key="4">
    <source>
        <dbReference type="EMBL" id="KAF9459220.1"/>
    </source>
</evidence>
<dbReference type="PRINTS" id="PR00081">
    <property type="entry name" value="GDHRDH"/>
</dbReference>
<dbReference type="InterPro" id="IPR036291">
    <property type="entry name" value="NAD(P)-bd_dom_sf"/>
</dbReference>
<dbReference type="SUPFAM" id="SSF51735">
    <property type="entry name" value="NAD(P)-binding Rossmann-fold domains"/>
    <property type="match status" value="1"/>
</dbReference>
<evidence type="ECO:0000256" key="1">
    <source>
        <dbReference type="ARBA" id="ARBA00006484"/>
    </source>
</evidence>
<dbReference type="GO" id="GO:0016491">
    <property type="term" value="F:oxidoreductase activity"/>
    <property type="evidence" value="ECO:0007669"/>
    <property type="project" value="UniProtKB-KW"/>
</dbReference>
<dbReference type="OrthoDB" id="191139at2759"/>
<organism evidence="4 5">
    <name type="scientific">Collybia nuda</name>
    <dbReference type="NCBI Taxonomy" id="64659"/>
    <lineage>
        <taxon>Eukaryota</taxon>
        <taxon>Fungi</taxon>
        <taxon>Dikarya</taxon>
        <taxon>Basidiomycota</taxon>
        <taxon>Agaricomycotina</taxon>
        <taxon>Agaricomycetes</taxon>
        <taxon>Agaricomycetidae</taxon>
        <taxon>Agaricales</taxon>
        <taxon>Tricholomatineae</taxon>
        <taxon>Clitocybaceae</taxon>
        <taxon>Collybia</taxon>
    </lineage>
</organism>
<dbReference type="Gene3D" id="3.40.50.720">
    <property type="entry name" value="NAD(P)-binding Rossmann-like Domain"/>
    <property type="match status" value="1"/>
</dbReference>
<dbReference type="PANTHER" id="PTHR24320">
    <property type="entry name" value="RETINOL DEHYDROGENASE"/>
    <property type="match status" value="1"/>
</dbReference>
<dbReference type="AlphaFoldDB" id="A0A9P6CEJ3"/>
<keyword evidence="2" id="KW-0521">NADP</keyword>
<proteinExistence type="inferred from homology"/>
<evidence type="ECO:0000256" key="2">
    <source>
        <dbReference type="ARBA" id="ARBA00022857"/>
    </source>
</evidence>
<dbReference type="PANTHER" id="PTHR24320:SF236">
    <property type="entry name" value="SHORT-CHAIN DEHYDROGENASE-RELATED"/>
    <property type="match status" value="1"/>
</dbReference>
<dbReference type="Proteomes" id="UP000807353">
    <property type="component" value="Unassembled WGS sequence"/>
</dbReference>
<name>A0A9P6CEJ3_9AGAR</name>
<dbReference type="InterPro" id="IPR002347">
    <property type="entry name" value="SDR_fam"/>
</dbReference>
<reference evidence="4" key="1">
    <citation type="submission" date="2020-11" db="EMBL/GenBank/DDBJ databases">
        <authorList>
            <consortium name="DOE Joint Genome Institute"/>
            <person name="Ahrendt S."/>
            <person name="Riley R."/>
            <person name="Andreopoulos W."/>
            <person name="Labutti K."/>
            <person name="Pangilinan J."/>
            <person name="Ruiz-Duenas F.J."/>
            <person name="Barrasa J.M."/>
            <person name="Sanchez-Garcia M."/>
            <person name="Camarero S."/>
            <person name="Miyauchi S."/>
            <person name="Serrano A."/>
            <person name="Linde D."/>
            <person name="Babiker R."/>
            <person name="Drula E."/>
            <person name="Ayuso-Fernandez I."/>
            <person name="Pacheco R."/>
            <person name="Padilla G."/>
            <person name="Ferreira P."/>
            <person name="Barriuso J."/>
            <person name="Kellner H."/>
            <person name="Castanera R."/>
            <person name="Alfaro M."/>
            <person name="Ramirez L."/>
            <person name="Pisabarro A.G."/>
            <person name="Kuo A."/>
            <person name="Tritt A."/>
            <person name="Lipzen A."/>
            <person name="He G."/>
            <person name="Yan M."/>
            <person name="Ng V."/>
            <person name="Cullen D."/>
            <person name="Martin F."/>
            <person name="Rosso M.-N."/>
            <person name="Henrissat B."/>
            <person name="Hibbett D."/>
            <person name="Martinez A.T."/>
            <person name="Grigoriev I.V."/>
        </authorList>
    </citation>
    <scope>NUCLEOTIDE SEQUENCE</scope>
    <source>
        <strain evidence="4">CBS 247.69</strain>
    </source>
</reference>
<protein>
    <submittedName>
        <fullName evidence="4">NAD-P-binding protein</fullName>
    </submittedName>
</protein>
<comment type="caution">
    <text evidence="4">The sequence shown here is derived from an EMBL/GenBank/DDBJ whole genome shotgun (WGS) entry which is preliminary data.</text>
</comment>
<keyword evidence="5" id="KW-1185">Reference proteome</keyword>
<dbReference type="EMBL" id="MU150321">
    <property type="protein sequence ID" value="KAF9459220.1"/>
    <property type="molecule type" value="Genomic_DNA"/>
</dbReference>
<gene>
    <name evidence="4" type="ORF">BDZ94DRAFT_1225106</name>
</gene>
<comment type="similarity">
    <text evidence="1">Belongs to the short-chain dehydrogenases/reductases (SDR) family.</text>
</comment>
<accession>A0A9P6CEJ3</accession>
<dbReference type="Pfam" id="PF00106">
    <property type="entry name" value="adh_short"/>
    <property type="match status" value="1"/>
</dbReference>
<evidence type="ECO:0000256" key="3">
    <source>
        <dbReference type="ARBA" id="ARBA00023002"/>
    </source>
</evidence>
<dbReference type="CDD" id="cd05327">
    <property type="entry name" value="retinol-DH_like_SDR_c_like"/>
    <property type="match status" value="1"/>
</dbReference>